<dbReference type="InterPro" id="IPR012132">
    <property type="entry name" value="GMC_OxRdtase"/>
</dbReference>
<sequence length="605" mass="65042">MATTPETFDFVIIGGGTAGLVLATRISEHQSLGRVLVLEAGDDQTDDMRVNLPPMWTTLIPTASNWALETVPQAGLFNRKGSLASGRLLGGSSGLNGLSFAPPSKSVVDAWVGLGNPGWEWERFFQSFSKSFSLPNSGKGPLKLSFPDDDEEWKWPSTWRETLRTLGYPVDVDIYGLAGEHCGATLVADSINPFTKQRSYVANDYYGQAKTRANLTVKTGAEVQKILFDEAKDNDGNYRATGVLYNDKDGQTHTVTATKELIITAGTPHSPRLLEVSGIGNKSLLQSRGMTNVIVDNPSVGENLQNHVLCSQSYELAPTQEKGFDTMDSLARQDPAAMGAAMEAYTQRQNGPFSRSGANATALLPLPGMQNGHLEPVLDTLLSQTGSASTDDVKQSFARRHESFVRSLLDSPAGPSGHYLTFAGFAVVTDDGSMAPSPPGDAKYFTIMVSLAHPLSRGSIHVSSDSVKSPPTVNPNYLSNPLDLEVLARHFQFVASTLTKAEPLTSRITRKLGNTSVSADELEEMEKAKDFLTKHATGAAHYVGTCSMMPRELGGVVDPKLRVYGCANLRVCDASIVPIIPSSNIQATVYGVAEHGAEIIIADYL</sequence>
<dbReference type="GO" id="GO:0016614">
    <property type="term" value="F:oxidoreductase activity, acting on CH-OH group of donors"/>
    <property type="evidence" value="ECO:0007669"/>
    <property type="project" value="InterPro"/>
</dbReference>
<dbReference type="InterPro" id="IPR007867">
    <property type="entry name" value="GMC_OxRtase_C"/>
</dbReference>
<comment type="similarity">
    <text evidence="1 3">Belongs to the GMC oxidoreductase family.</text>
</comment>
<dbReference type="PANTHER" id="PTHR11552">
    <property type="entry name" value="GLUCOSE-METHANOL-CHOLINE GMC OXIDOREDUCTASE"/>
    <property type="match status" value="1"/>
</dbReference>
<keyword evidence="2 3" id="KW-0274">FAD</keyword>
<dbReference type="PROSITE" id="PS00623">
    <property type="entry name" value="GMC_OXRED_1"/>
    <property type="match status" value="1"/>
</dbReference>
<comment type="caution">
    <text evidence="6">The sequence shown here is derived from an EMBL/GenBank/DDBJ whole genome shotgun (WGS) entry which is preliminary data.</text>
</comment>
<evidence type="ECO:0000256" key="1">
    <source>
        <dbReference type="ARBA" id="ARBA00010790"/>
    </source>
</evidence>
<dbReference type="InterPro" id="IPR000172">
    <property type="entry name" value="GMC_OxRdtase_N"/>
</dbReference>
<dbReference type="GO" id="GO:0050660">
    <property type="term" value="F:flavin adenine dinucleotide binding"/>
    <property type="evidence" value="ECO:0007669"/>
    <property type="project" value="InterPro"/>
</dbReference>
<evidence type="ECO:0000313" key="6">
    <source>
        <dbReference type="EMBL" id="KAJ4391876.1"/>
    </source>
</evidence>
<evidence type="ECO:0000259" key="5">
    <source>
        <dbReference type="PROSITE" id="PS00624"/>
    </source>
</evidence>
<evidence type="ECO:0000313" key="7">
    <source>
        <dbReference type="Proteomes" id="UP001140453"/>
    </source>
</evidence>
<comment type="cofactor">
    <cofactor evidence="2">
        <name>FAD</name>
        <dbReference type="ChEBI" id="CHEBI:57692"/>
    </cofactor>
</comment>
<dbReference type="PIRSF" id="PIRSF000137">
    <property type="entry name" value="Alcohol_oxidase"/>
    <property type="match status" value="1"/>
</dbReference>
<dbReference type="Gene3D" id="3.50.50.60">
    <property type="entry name" value="FAD/NAD(P)-binding domain"/>
    <property type="match status" value="1"/>
</dbReference>
<evidence type="ECO:0000256" key="2">
    <source>
        <dbReference type="PIRSR" id="PIRSR000137-2"/>
    </source>
</evidence>
<feature type="domain" description="Glucose-methanol-choline oxidoreductase N-terminal" evidence="5">
    <location>
        <begin position="266"/>
        <end position="280"/>
    </location>
</feature>
<dbReference type="EMBL" id="JAPEVB010000003">
    <property type="protein sequence ID" value="KAJ4391876.1"/>
    <property type="molecule type" value="Genomic_DNA"/>
</dbReference>
<proteinExistence type="inferred from homology"/>
<accession>A0A9W8YUK8</accession>
<reference evidence="6" key="1">
    <citation type="submission" date="2022-10" db="EMBL/GenBank/DDBJ databases">
        <title>Tapping the CABI collections for fungal endophytes: first genome assemblies for Collariella, Neodidymelliopsis, Ascochyta clinopodiicola, Didymella pomorum, Didymosphaeria variabile, Neocosmospora piperis and Neocucurbitaria cava.</title>
        <authorList>
            <person name="Hill R."/>
        </authorList>
    </citation>
    <scope>NUCLEOTIDE SEQUENCE</scope>
    <source>
        <strain evidence="6">IMI 355082</strain>
    </source>
</reference>
<dbReference type="SUPFAM" id="SSF54373">
    <property type="entry name" value="FAD-linked reductases, C-terminal domain"/>
    <property type="match status" value="1"/>
</dbReference>
<evidence type="ECO:0000256" key="3">
    <source>
        <dbReference type="RuleBase" id="RU003968"/>
    </source>
</evidence>
<feature type="domain" description="Glucose-methanol-choline oxidoreductase N-terminal" evidence="4">
    <location>
        <begin position="86"/>
        <end position="109"/>
    </location>
</feature>
<dbReference type="Pfam" id="PF00732">
    <property type="entry name" value="GMC_oxred_N"/>
    <property type="match status" value="1"/>
</dbReference>
<protein>
    <recommendedName>
        <fullName evidence="4 5">Glucose-methanol-choline oxidoreductase N-terminal domain-containing protein</fullName>
    </recommendedName>
</protein>
<dbReference type="Proteomes" id="UP001140453">
    <property type="component" value="Unassembled WGS sequence"/>
</dbReference>
<dbReference type="SUPFAM" id="SSF51905">
    <property type="entry name" value="FAD/NAD(P)-binding domain"/>
    <property type="match status" value="1"/>
</dbReference>
<dbReference type="PANTHER" id="PTHR11552:SF210">
    <property type="entry name" value="GLUCOSE-METHANOL-CHOLINE OXIDOREDUCTASE N-TERMINAL DOMAIN-CONTAINING PROTEIN-RELATED"/>
    <property type="match status" value="1"/>
</dbReference>
<dbReference type="PROSITE" id="PS00624">
    <property type="entry name" value="GMC_OXRED_2"/>
    <property type="match status" value="1"/>
</dbReference>
<dbReference type="Gene3D" id="3.30.560.10">
    <property type="entry name" value="Glucose Oxidase, domain 3"/>
    <property type="match status" value="1"/>
</dbReference>
<dbReference type="Pfam" id="PF05199">
    <property type="entry name" value="GMC_oxred_C"/>
    <property type="match status" value="1"/>
</dbReference>
<dbReference type="OrthoDB" id="269227at2759"/>
<keyword evidence="7" id="KW-1185">Reference proteome</keyword>
<organism evidence="6 7">
    <name type="scientific">Gnomoniopsis smithogilvyi</name>
    <dbReference type="NCBI Taxonomy" id="1191159"/>
    <lineage>
        <taxon>Eukaryota</taxon>
        <taxon>Fungi</taxon>
        <taxon>Dikarya</taxon>
        <taxon>Ascomycota</taxon>
        <taxon>Pezizomycotina</taxon>
        <taxon>Sordariomycetes</taxon>
        <taxon>Sordariomycetidae</taxon>
        <taxon>Diaporthales</taxon>
        <taxon>Gnomoniaceae</taxon>
        <taxon>Gnomoniopsis</taxon>
    </lineage>
</organism>
<dbReference type="AlphaFoldDB" id="A0A9W8YUK8"/>
<feature type="binding site" evidence="2">
    <location>
        <position position="223"/>
    </location>
    <ligand>
        <name>FAD</name>
        <dbReference type="ChEBI" id="CHEBI:57692"/>
    </ligand>
</feature>
<dbReference type="InterPro" id="IPR036188">
    <property type="entry name" value="FAD/NAD-bd_sf"/>
</dbReference>
<evidence type="ECO:0000259" key="4">
    <source>
        <dbReference type="PROSITE" id="PS00623"/>
    </source>
</evidence>
<name>A0A9W8YUK8_9PEZI</name>
<gene>
    <name evidence="6" type="ORF">N0V93_005496</name>
</gene>
<keyword evidence="3" id="KW-0285">Flavoprotein</keyword>